<dbReference type="OrthoDB" id="354304at2759"/>
<dbReference type="PANTHER" id="PTHR48100:SF10">
    <property type="entry name" value="2-CARBOXY-D-ARABINITOL-1-PHOSPHATASE-RELATED"/>
    <property type="match status" value="1"/>
</dbReference>
<evidence type="ECO:0000313" key="12">
    <source>
        <dbReference type="EMBL" id="GAQ82721.1"/>
    </source>
</evidence>
<evidence type="ECO:0000256" key="3">
    <source>
        <dbReference type="ARBA" id="ARBA00022640"/>
    </source>
</evidence>
<evidence type="ECO:0000256" key="5">
    <source>
        <dbReference type="ARBA" id="ARBA00022946"/>
    </source>
</evidence>
<reference evidence="12 13" key="1">
    <citation type="journal article" date="2014" name="Nat. Commun.">
        <title>Klebsormidium flaccidum genome reveals primary factors for plant terrestrial adaptation.</title>
        <authorList>
            <person name="Hori K."/>
            <person name="Maruyama F."/>
            <person name="Fujisawa T."/>
            <person name="Togashi T."/>
            <person name="Yamamoto N."/>
            <person name="Seo M."/>
            <person name="Sato S."/>
            <person name="Yamada T."/>
            <person name="Mori H."/>
            <person name="Tajima N."/>
            <person name="Moriyama T."/>
            <person name="Ikeuchi M."/>
            <person name="Watanabe M."/>
            <person name="Wada H."/>
            <person name="Kobayashi K."/>
            <person name="Saito M."/>
            <person name="Masuda T."/>
            <person name="Sasaki-Sekimoto Y."/>
            <person name="Mashiguchi K."/>
            <person name="Awai K."/>
            <person name="Shimojima M."/>
            <person name="Masuda S."/>
            <person name="Iwai M."/>
            <person name="Nobusawa T."/>
            <person name="Narise T."/>
            <person name="Kondo S."/>
            <person name="Saito H."/>
            <person name="Sato R."/>
            <person name="Murakawa M."/>
            <person name="Ihara Y."/>
            <person name="Oshima-Yamada Y."/>
            <person name="Ohtaka K."/>
            <person name="Satoh M."/>
            <person name="Sonobe K."/>
            <person name="Ishii M."/>
            <person name="Ohtani R."/>
            <person name="Kanamori-Sato M."/>
            <person name="Honoki R."/>
            <person name="Miyazaki D."/>
            <person name="Mochizuki H."/>
            <person name="Umetsu J."/>
            <person name="Higashi K."/>
            <person name="Shibata D."/>
            <person name="Kamiya Y."/>
            <person name="Sato N."/>
            <person name="Nakamura Y."/>
            <person name="Tabata S."/>
            <person name="Ida S."/>
            <person name="Kurokawa K."/>
            <person name="Ohta H."/>
        </authorList>
    </citation>
    <scope>NUCLEOTIDE SEQUENCE [LARGE SCALE GENOMIC DNA]</scope>
    <source>
        <strain evidence="12 13">NIES-2285</strain>
    </source>
</reference>
<dbReference type="InterPro" id="IPR050275">
    <property type="entry name" value="PGM_Phosphatase"/>
</dbReference>
<keyword evidence="13" id="KW-1185">Reference proteome</keyword>
<dbReference type="InterPro" id="IPR001345">
    <property type="entry name" value="PG/BPGM_mutase_AS"/>
</dbReference>
<protein>
    <recommendedName>
        <fullName evidence="8">2-carboxy-D-arabinitol-1-phosphatase</fullName>
        <ecNumber evidence="8">3.1.3.63</ecNumber>
    </recommendedName>
</protein>
<evidence type="ECO:0000256" key="2">
    <source>
        <dbReference type="ARBA" id="ARBA00022528"/>
    </source>
</evidence>
<keyword evidence="3" id="KW-0934">Plastid</keyword>
<dbReference type="SUPFAM" id="SSF53254">
    <property type="entry name" value="Phosphoglycerate mutase-like"/>
    <property type="match status" value="2"/>
</dbReference>
<dbReference type="GO" id="GO:0009570">
    <property type="term" value="C:chloroplast stroma"/>
    <property type="evidence" value="ECO:0007669"/>
    <property type="project" value="UniProtKB-SubCell"/>
</dbReference>
<evidence type="ECO:0000256" key="11">
    <source>
        <dbReference type="SAM" id="MobiDB-lite"/>
    </source>
</evidence>
<feature type="binding site" evidence="10">
    <location>
        <begin position="129"/>
        <end position="136"/>
    </location>
    <ligand>
        <name>substrate</name>
    </ligand>
</feature>
<organism evidence="12 13">
    <name type="scientific">Klebsormidium nitens</name>
    <name type="common">Green alga</name>
    <name type="synonym">Ulothrix nitens</name>
    <dbReference type="NCBI Taxonomy" id="105231"/>
    <lineage>
        <taxon>Eukaryota</taxon>
        <taxon>Viridiplantae</taxon>
        <taxon>Streptophyta</taxon>
        <taxon>Klebsormidiophyceae</taxon>
        <taxon>Klebsormidiales</taxon>
        <taxon>Klebsormidiaceae</taxon>
        <taxon>Klebsormidium</taxon>
    </lineage>
</organism>
<dbReference type="CDD" id="cd07067">
    <property type="entry name" value="HP_PGM_like"/>
    <property type="match status" value="2"/>
</dbReference>
<keyword evidence="4" id="KW-0378">Hydrolase</keyword>
<evidence type="ECO:0000256" key="4">
    <source>
        <dbReference type="ARBA" id="ARBA00022801"/>
    </source>
</evidence>
<proteinExistence type="inferred from homology"/>
<dbReference type="OMA" id="HDAVNKT"/>
<dbReference type="EC" id="3.1.3.63" evidence="8"/>
<evidence type="ECO:0000256" key="1">
    <source>
        <dbReference type="ARBA" id="ARBA00004470"/>
    </source>
</evidence>
<comment type="catalytic activity">
    <reaction evidence="7">
        <text>2-carboxy-D-arabinitol 1-phosphate + H2O = 2-carboxy-D-arabinitol + phosphate</text>
        <dbReference type="Rhea" id="RHEA:17837"/>
        <dbReference type="ChEBI" id="CHEBI:15377"/>
        <dbReference type="ChEBI" id="CHEBI:43474"/>
        <dbReference type="ChEBI" id="CHEBI:58008"/>
        <dbReference type="ChEBI" id="CHEBI:58185"/>
        <dbReference type="EC" id="3.1.3.63"/>
    </reaction>
</comment>
<evidence type="ECO:0000313" key="13">
    <source>
        <dbReference type="Proteomes" id="UP000054558"/>
    </source>
</evidence>
<dbReference type="PROSITE" id="PS00175">
    <property type="entry name" value="PG_MUTASE"/>
    <property type="match status" value="1"/>
</dbReference>
<feature type="binding site" evidence="10">
    <location>
        <position position="215"/>
    </location>
    <ligand>
        <name>substrate</name>
    </ligand>
</feature>
<dbReference type="GO" id="GO:0047538">
    <property type="term" value="F:2-carboxy-D-arabinitol-1-phosphatase activity"/>
    <property type="evidence" value="ECO:0007669"/>
    <property type="project" value="UniProtKB-EC"/>
</dbReference>
<dbReference type="Proteomes" id="UP000054558">
    <property type="component" value="Unassembled WGS sequence"/>
</dbReference>
<comment type="similarity">
    <text evidence="6">Belongs to the phosphoglycerate mutase family.</text>
</comment>
<dbReference type="InterPro" id="IPR013078">
    <property type="entry name" value="His_Pase_superF_clade-1"/>
</dbReference>
<keyword evidence="2" id="KW-0150">Chloroplast</keyword>
<dbReference type="Pfam" id="PF00300">
    <property type="entry name" value="His_Phos_1"/>
    <property type="match status" value="2"/>
</dbReference>
<feature type="binding site" evidence="10">
    <location>
        <position position="180"/>
    </location>
    <ligand>
        <name>substrate</name>
    </ligand>
</feature>
<sequence>MAVSSVGCTLERLSPSSSYHGCLSGFGNNLAHANAVPIKLSSWGSRHEQCKRRTELRLLKELLKQCTYSRSPFFPTARRGHIMAVATETSKTVEQQPVPSPPKLSAQTPDCQFSPLPPIKEAKRVVLVRHGESTWNQAGRIQGSSDFAVLTEKGIIQAETSRQMLADANFDALFHSPLARSKRTAEIIWDKRTGPVYPVDDLREIDLYAFQGLYKEEGKERFGEQYKMWQKDAANFEIDGHYPVRELWARARSCWDLILKDKSRSALVVAHNAVNQALVATATGLDPIYFRLLLQSNCGVSVLDFTPNADPDGPPKVSLERLNQTPGPPIAASAGTSAGRKAKCRLVLVRHGATDSTLQGKKPATQEEPMNMLGVVQSRKTAELLLDVTIDTIVTSPTGRAVAAAEEIRVLQENAYCLKDYCEPRFVDTIEVPELQDLNLQIPEGESAESLSQDGNGKLNEAWEQAGRAWKKVLEVLENSGEEGDKLVLVVGHESTHVAMISHCLGLTPDYLDRFHLQTGSVSVIDFPDGPSGRGVVRCLNYTAHLGRWAIPVTRPDFKDEEY</sequence>
<dbReference type="SMART" id="SM00855">
    <property type="entry name" value="PGAM"/>
    <property type="match status" value="2"/>
</dbReference>
<evidence type="ECO:0000256" key="6">
    <source>
        <dbReference type="ARBA" id="ARBA00038362"/>
    </source>
</evidence>
<feature type="active site" description="Proton donor/acceptor" evidence="9">
    <location>
        <position position="204"/>
    </location>
</feature>
<accession>A0A1Y1I0Q0</accession>
<feature type="region of interest" description="Disordered" evidence="11">
    <location>
        <begin position="89"/>
        <end position="110"/>
    </location>
</feature>
<dbReference type="FunFam" id="3.40.50.1240:FF:000018">
    <property type="entry name" value="Phosphoglycerate mutase"/>
    <property type="match status" value="1"/>
</dbReference>
<dbReference type="Gene3D" id="3.40.50.1240">
    <property type="entry name" value="Phosphoglycerate mutase-like"/>
    <property type="match status" value="2"/>
</dbReference>
<dbReference type="AlphaFoldDB" id="A0A1Y1I0Q0"/>
<evidence type="ECO:0000256" key="10">
    <source>
        <dbReference type="PIRSR" id="PIRSR613078-2"/>
    </source>
</evidence>
<feature type="active site" description="Tele-phosphohistidine intermediate" evidence="9">
    <location>
        <position position="130"/>
    </location>
</feature>
<dbReference type="EMBL" id="DF237070">
    <property type="protein sequence ID" value="GAQ82721.1"/>
    <property type="molecule type" value="Genomic_DNA"/>
</dbReference>
<dbReference type="STRING" id="105231.A0A1Y1I0Q0"/>
<comment type="subcellular location">
    <subcellularLocation>
        <location evidence="1">Plastid</location>
        <location evidence="1">Chloroplast stroma</location>
    </subcellularLocation>
</comment>
<dbReference type="PANTHER" id="PTHR48100">
    <property type="entry name" value="BROAD-SPECIFICITY PHOSPHATASE YOR283W-RELATED"/>
    <property type="match status" value="1"/>
</dbReference>
<name>A0A1Y1I0Q0_KLENI</name>
<keyword evidence="5" id="KW-0809">Transit peptide</keyword>
<dbReference type="GO" id="GO:0016791">
    <property type="term" value="F:phosphatase activity"/>
    <property type="evidence" value="ECO:0000318"/>
    <property type="project" value="GO_Central"/>
</dbReference>
<dbReference type="InterPro" id="IPR029033">
    <property type="entry name" value="His_PPase_superfam"/>
</dbReference>
<evidence type="ECO:0000256" key="9">
    <source>
        <dbReference type="PIRSR" id="PIRSR613078-1"/>
    </source>
</evidence>
<evidence type="ECO:0000256" key="8">
    <source>
        <dbReference type="ARBA" id="ARBA00066640"/>
    </source>
</evidence>
<gene>
    <name evidence="12" type="ORF">KFL_001210140</name>
</gene>
<evidence type="ECO:0000256" key="7">
    <source>
        <dbReference type="ARBA" id="ARBA00052441"/>
    </source>
</evidence>